<dbReference type="AlphaFoldDB" id="A0A0D2QAR3"/>
<proteinExistence type="inferred from homology"/>
<dbReference type="OMA" id="RQGPNSM"/>
<dbReference type="CDD" id="cd13136">
    <property type="entry name" value="MATE_DinF_like"/>
    <property type="match status" value="1"/>
</dbReference>
<keyword evidence="5 6" id="KW-0472">Membrane</keyword>
<dbReference type="STRING" id="29730.A0A0D2QAR3"/>
<reference evidence="8 9" key="1">
    <citation type="journal article" date="2012" name="Nature">
        <title>Repeated polyploidization of Gossypium genomes and the evolution of spinnable cotton fibres.</title>
        <authorList>
            <person name="Paterson A.H."/>
            <person name="Wendel J.F."/>
            <person name="Gundlach H."/>
            <person name="Guo H."/>
            <person name="Jenkins J."/>
            <person name="Jin D."/>
            <person name="Llewellyn D."/>
            <person name="Showmaker K.C."/>
            <person name="Shu S."/>
            <person name="Udall J."/>
            <person name="Yoo M.J."/>
            <person name="Byers R."/>
            <person name="Chen W."/>
            <person name="Doron-Faigenboim A."/>
            <person name="Duke M.V."/>
            <person name="Gong L."/>
            <person name="Grimwood J."/>
            <person name="Grover C."/>
            <person name="Grupp K."/>
            <person name="Hu G."/>
            <person name="Lee T.H."/>
            <person name="Li J."/>
            <person name="Lin L."/>
            <person name="Liu T."/>
            <person name="Marler B.S."/>
            <person name="Page J.T."/>
            <person name="Roberts A.W."/>
            <person name="Romanel E."/>
            <person name="Sanders W.S."/>
            <person name="Szadkowski E."/>
            <person name="Tan X."/>
            <person name="Tang H."/>
            <person name="Xu C."/>
            <person name="Wang J."/>
            <person name="Wang Z."/>
            <person name="Zhang D."/>
            <person name="Zhang L."/>
            <person name="Ashrafi H."/>
            <person name="Bedon F."/>
            <person name="Bowers J.E."/>
            <person name="Brubaker C.L."/>
            <person name="Chee P.W."/>
            <person name="Das S."/>
            <person name="Gingle A.R."/>
            <person name="Haigler C.H."/>
            <person name="Harker D."/>
            <person name="Hoffmann L.V."/>
            <person name="Hovav R."/>
            <person name="Jones D.C."/>
            <person name="Lemke C."/>
            <person name="Mansoor S."/>
            <person name="ur Rahman M."/>
            <person name="Rainville L.N."/>
            <person name="Rambani A."/>
            <person name="Reddy U.K."/>
            <person name="Rong J.K."/>
            <person name="Saranga Y."/>
            <person name="Scheffler B.E."/>
            <person name="Scheffler J.A."/>
            <person name="Stelly D.M."/>
            <person name="Triplett B.A."/>
            <person name="Van Deynze A."/>
            <person name="Vaslin M.F."/>
            <person name="Waghmare V.N."/>
            <person name="Walford S.A."/>
            <person name="Wright R.J."/>
            <person name="Zaki E.A."/>
            <person name="Zhang T."/>
            <person name="Dennis E.S."/>
            <person name="Mayer K.F."/>
            <person name="Peterson D.G."/>
            <person name="Rokhsar D.S."/>
            <person name="Wang X."/>
            <person name="Schmutz J."/>
        </authorList>
    </citation>
    <scope>NUCLEOTIDE SEQUENCE [LARGE SCALE GENOMIC DNA]</scope>
</reference>
<feature type="transmembrane region" description="Helical" evidence="6">
    <location>
        <begin position="443"/>
        <end position="462"/>
    </location>
</feature>
<organism evidence="8 9">
    <name type="scientific">Gossypium raimondii</name>
    <name type="common">Peruvian cotton</name>
    <name type="synonym">Gossypium klotzschianum subsp. raimondii</name>
    <dbReference type="NCBI Taxonomy" id="29730"/>
    <lineage>
        <taxon>Eukaryota</taxon>
        <taxon>Viridiplantae</taxon>
        <taxon>Streptophyta</taxon>
        <taxon>Embryophyta</taxon>
        <taxon>Tracheophyta</taxon>
        <taxon>Spermatophyta</taxon>
        <taxon>Magnoliopsida</taxon>
        <taxon>eudicotyledons</taxon>
        <taxon>Gunneridae</taxon>
        <taxon>Pentapetalae</taxon>
        <taxon>rosids</taxon>
        <taxon>malvids</taxon>
        <taxon>Malvales</taxon>
        <taxon>Malvaceae</taxon>
        <taxon>Malvoideae</taxon>
        <taxon>Gossypium</taxon>
    </lineage>
</organism>
<protein>
    <recommendedName>
        <fullName evidence="6">Protein DETOXIFICATION</fullName>
    </recommendedName>
    <alternativeName>
        <fullName evidence="6">Multidrug and toxic compound extrusion protein</fullName>
    </alternativeName>
</protein>
<evidence type="ECO:0000256" key="2">
    <source>
        <dbReference type="ARBA" id="ARBA00010199"/>
    </source>
</evidence>
<feature type="transmembrane region" description="Helical" evidence="6">
    <location>
        <begin position="333"/>
        <end position="356"/>
    </location>
</feature>
<comment type="similarity">
    <text evidence="2 6">Belongs to the multi antimicrobial extrusion (MATE) (TC 2.A.66.1) family.</text>
</comment>
<feature type="region of interest" description="Disordered" evidence="7">
    <location>
        <begin position="104"/>
        <end position="151"/>
    </location>
</feature>
<evidence type="ECO:0000313" key="9">
    <source>
        <dbReference type="Proteomes" id="UP000032304"/>
    </source>
</evidence>
<feature type="transmembrane region" description="Helical" evidence="6">
    <location>
        <begin position="298"/>
        <end position="321"/>
    </location>
</feature>
<feature type="transmembrane region" description="Helical" evidence="6">
    <location>
        <begin position="201"/>
        <end position="222"/>
    </location>
</feature>
<evidence type="ECO:0000256" key="5">
    <source>
        <dbReference type="ARBA" id="ARBA00023136"/>
    </source>
</evidence>
<feature type="compositionally biased region" description="Polar residues" evidence="7">
    <location>
        <begin position="134"/>
        <end position="145"/>
    </location>
</feature>
<gene>
    <name evidence="8" type="ORF">B456_002G230300</name>
</gene>
<dbReference type="eggNOG" id="KOG1347">
    <property type="taxonomic scope" value="Eukaryota"/>
</dbReference>
<feature type="transmembrane region" description="Helical" evidence="6">
    <location>
        <begin position="469"/>
        <end position="488"/>
    </location>
</feature>
<dbReference type="GO" id="GO:0042910">
    <property type="term" value="F:xenobiotic transmembrane transporter activity"/>
    <property type="evidence" value="ECO:0007669"/>
    <property type="project" value="InterPro"/>
</dbReference>
<accession>A0A0D2QAR3</accession>
<keyword evidence="3 6" id="KW-0812">Transmembrane</keyword>
<evidence type="ECO:0000256" key="4">
    <source>
        <dbReference type="ARBA" id="ARBA00022989"/>
    </source>
</evidence>
<dbReference type="Proteomes" id="UP000032304">
    <property type="component" value="Chromosome 2"/>
</dbReference>
<name>A0A0D2QAR3_GOSRA</name>
<dbReference type="EMBL" id="CM001741">
    <property type="protein sequence ID" value="KJB16444.1"/>
    <property type="molecule type" value="Genomic_DNA"/>
</dbReference>
<keyword evidence="4 6" id="KW-1133">Transmembrane helix</keyword>
<dbReference type="InterPro" id="IPR044644">
    <property type="entry name" value="DinF-like"/>
</dbReference>
<evidence type="ECO:0000256" key="6">
    <source>
        <dbReference type="RuleBase" id="RU004914"/>
    </source>
</evidence>
<feature type="transmembrane region" description="Helical" evidence="6">
    <location>
        <begin position="410"/>
        <end position="431"/>
    </location>
</feature>
<dbReference type="PANTHER" id="PTHR42893">
    <property type="entry name" value="PROTEIN DETOXIFICATION 44, CHLOROPLASTIC-RELATED"/>
    <property type="match status" value="1"/>
</dbReference>
<dbReference type="Pfam" id="PF01554">
    <property type="entry name" value="MatE"/>
    <property type="match status" value="2"/>
</dbReference>
<keyword evidence="9" id="KW-1185">Reference proteome</keyword>
<dbReference type="InterPro" id="IPR002528">
    <property type="entry name" value="MATE_fam"/>
</dbReference>
<comment type="subcellular location">
    <subcellularLocation>
        <location evidence="1">Membrane</location>
        <topology evidence="1">Multi-pass membrane protein</topology>
    </subcellularLocation>
</comment>
<dbReference type="GO" id="GO:0015297">
    <property type="term" value="F:antiporter activity"/>
    <property type="evidence" value="ECO:0007669"/>
    <property type="project" value="InterPro"/>
</dbReference>
<feature type="transmembrane region" description="Helical" evidence="6">
    <location>
        <begin position="257"/>
        <end position="278"/>
    </location>
</feature>
<evidence type="ECO:0000256" key="7">
    <source>
        <dbReference type="SAM" id="MobiDB-lite"/>
    </source>
</evidence>
<evidence type="ECO:0000256" key="1">
    <source>
        <dbReference type="ARBA" id="ARBA00004141"/>
    </source>
</evidence>
<feature type="transmembrane region" description="Helical" evidence="6">
    <location>
        <begin position="228"/>
        <end position="250"/>
    </location>
</feature>
<feature type="transmembrane region" description="Helical" evidence="6">
    <location>
        <begin position="376"/>
        <end position="398"/>
    </location>
</feature>
<dbReference type="PANTHER" id="PTHR42893:SF49">
    <property type="entry name" value="PROTEIN DETOXIFICATION"/>
    <property type="match status" value="1"/>
</dbReference>
<feature type="transmembrane region" description="Helical" evidence="6">
    <location>
        <begin position="157"/>
        <end position="180"/>
    </location>
</feature>
<evidence type="ECO:0000313" key="8">
    <source>
        <dbReference type="EMBL" id="KJB16444.1"/>
    </source>
</evidence>
<dbReference type="KEGG" id="gra:105786240"/>
<sequence>MGVSAILSLWSNMGKLPLLMFFKDSRNVLKRDELGSEIVNIAVPATLALLADPIASLIDTAFIGRIGAVELASVGVSVAIFNQVSRITMFPLVSITTSFVAEEEATSKPSTEAEPDANPETESDVNQELVPLTGNGNVKKSQPDGNSKKHVPSASSALVIGSMLGILQTLFLIFAAKPLLGYMGVNSESPMLNIAQQYLTLRSLGAPAILLSLAAQGVFRGLKDTKTPLYAIIIGDSMNVILDPILMFVLRLGIKGAGIAHVVSQYLIFLILIWRLAGKIELCPPNFKELQFSRFLKSGFHLLVKVISTTSCVTVAASLAARQGPNSMAAFQVCLQIWLATSLLADGLAVAGQAILASSFAKKDYEKIVATSSRVLQIGVLLGFLLSCTLAALSQFAAQLFTNDRDVMQIMNLSFPFIAVTQPINTLAFVFDGVNYGASDFAYSAYSMVLVAVVSIFCLFILSSSTGYIGIWIALTIFMNLRVFAGLLRVGTGTGPWGFLRN</sequence>
<feature type="compositionally biased region" description="Acidic residues" evidence="7">
    <location>
        <begin position="113"/>
        <end position="125"/>
    </location>
</feature>
<dbReference type="NCBIfam" id="TIGR00797">
    <property type="entry name" value="matE"/>
    <property type="match status" value="1"/>
</dbReference>
<dbReference type="GO" id="GO:0016020">
    <property type="term" value="C:membrane"/>
    <property type="evidence" value="ECO:0007669"/>
    <property type="project" value="UniProtKB-SubCell"/>
</dbReference>
<dbReference type="OrthoDB" id="2126698at2759"/>
<dbReference type="Gramene" id="KJB16444">
    <property type="protein sequence ID" value="KJB16444"/>
    <property type="gene ID" value="B456_002G230300"/>
</dbReference>
<evidence type="ECO:0000256" key="3">
    <source>
        <dbReference type="ARBA" id="ARBA00022692"/>
    </source>
</evidence>